<comment type="caution">
    <text evidence="5">The sequence shown here is derived from an EMBL/GenBank/DDBJ whole genome shotgun (WGS) entry which is preliminary data.</text>
</comment>
<dbReference type="GO" id="GO:0008270">
    <property type="term" value="F:zinc ion binding"/>
    <property type="evidence" value="ECO:0007669"/>
    <property type="project" value="UniProtKB-KW"/>
</dbReference>
<dbReference type="PANTHER" id="PTHR28082:SF1">
    <property type="entry name" value="HELPER OF TIM PROTEIN 13"/>
    <property type="match status" value="1"/>
</dbReference>
<gene>
    <name evidence="5" type="ORF">ENP34_09860</name>
</gene>
<evidence type="ECO:0000313" key="5">
    <source>
        <dbReference type="EMBL" id="HEG91727.1"/>
    </source>
</evidence>
<protein>
    <recommendedName>
        <fullName evidence="4">CHY-type domain-containing protein</fullName>
    </recommendedName>
</protein>
<feature type="domain" description="CHY-type" evidence="4">
    <location>
        <begin position="8"/>
        <end position="89"/>
    </location>
</feature>
<evidence type="ECO:0000256" key="1">
    <source>
        <dbReference type="ARBA" id="ARBA00022723"/>
    </source>
</evidence>
<accession>A0A831TDD1</accession>
<name>A0A831TDD1_9BACT</name>
<keyword evidence="3" id="KW-0862">Zinc</keyword>
<dbReference type="AlphaFoldDB" id="A0A831TDD1"/>
<keyword evidence="1" id="KW-0479">Metal-binding</keyword>
<evidence type="ECO:0000259" key="4">
    <source>
        <dbReference type="PROSITE" id="PS51266"/>
    </source>
</evidence>
<sequence length="107" mass="12383">MVVVYGRLVDEQGRCLHYRSPLDIVAIKFKCCDRYYACYFCHQDLESHPPLRWAREEFDRPAILCGACRAELCIEQYLSCGFVCPSCGAPFNPGCANHYHLYFDLFS</sequence>
<dbReference type="PANTHER" id="PTHR28082">
    <property type="entry name" value="ZINC FINGER PROTEIN"/>
    <property type="match status" value="1"/>
</dbReference>
<dbReference type="InterPro" id="IPR052604">
    <property type="entry name" value="Mito_Tim_assembly_helper"/>
</dbReference>
<reference evidence="5" key="1">
    <citation type="journal article" date="2020" name="mSystems">
        <title>Genome- and Community-Level Interaction Insights into Carbon Utilization and Element Cycling Functions of Hydrothermarchaeota in Hydrothermal Sediment.</title>
        <authorList>
            <person name="Zhou Z."/>
            <person name="Liu Y."/>
            <person name="Xu W."/>
            <person name="Pan J."/>
            <person name="Luo Z.H."/>
            <person name="Li M."/>
        </authorList>
    </citation>
    <scope>NUCLEOTIDE SEQUENCE [LARGE SCALE GENOMIC DNA]</scope>
    <source>
        <strain evidence="5">SpSt-210</strain>
    </source>
</reference>
<dbReference type="SUPFAM" id="SSF161219">
    <property type="entry name" value="CHY zinc finger-like"/>
    <property type="match status" value="1"/>
</dbReference>
<keyword evidence="2" id="KW-0863">Zinc-finger</keyword>
<dbReference type="PROSITE" id="PS51266">
    <property type="entry name" value="ZF_CHY"/>
    <property type="match status" value="1"/>
</dbReference>
<organism evidence="5">
    <name type="scientific">Thermorudis peleae</name>
    <dbReference type="NCBI Taxonomy" id="1382356"/>
    <lineage>
        <taxon>Bacteria</taxon>
        <taxon>Pseudomonadati</taxon>
        <taxon>Thermomicrobiota</taxon>
        <taxon>Thermomicrobia</taxon>
        <taxon>Thermomicrobia incertae sedis</taxon>
        <taxon>Thermorudis</taxon>
    </lineage>
</organism>
<evidence type="ECO:0000256" key="3">
    <source>
        <dbReference type="ARBA" id="ARBA00022833"/>
    </source>
</evidence>
<dbReference type="GO" id="GO:0045041">
    <property type="term" value="P:protein import into mitochondrial intermembrane space"/>
    <property type="evidence" value="ECO:0007669"/>
    <property type="project" value="TreeGrafter"/>
</dbReference>
<dbReference type="EMBL" id="DSIY01000231">
    <property type="protein sequence ID" value="HEG91727.1"/>
    <property type="molecule type" value="Genomic_DNA"/>
</dbReference>
<dbReference type="PIRSF" id="PIRSF017292">
    <property type="entry name" value="UCP017292_Znf_CHY"/>
    <property type="match status" value="1"/>
</dbReference>
<proteinExistence type="predicted"/>
<dbReference type="Pfam" id="PF05495">
    <property type="entry name" value="zf-CHY"/>
    <property type="match status" value="1"/>
</dbReference>
<dbReference type="InterPro" id="IPR016694">
    <property type="entry name" value="UCP017292"/>
</dbReference>
<dbReference type="InterPro" id="IPR037274">
    <property type="entry name" value="Znf_CHY_sf"/>
</dbReference>
<dbReference type="InterPro" id="IPR008913">
    <property type="entry name" value="Znf_CHY"/>
</dbReference>
<evidence type="ECO:0000256" key="2">
    <source>
        <dbReference type="ARBA" id="ARBA00022771"/>
    </source>
</evidence>